<gene>
    <name evidence="3" type="ORF">POL67_17215</name>
</gene>
<evidence type="ECO:0008006" key="5">
    <source>
        <dbReference type="Google" id="ProtNLM"/>
    </source>
</evidence>
<protein>
    <recommendedName>
        <fullName evidence="5">Exo-alpha-sialidase</fullName>
    </recommendedName>
</protein>
<dbReference type="SUPFAM" id="SSF110296">
    <property type="entry name" value="Oligoxyloglucan reducing end-specific cellobiohydrolase"/>
    <property type="match status" value="1"/>
</dbReference>
<comment type="caution">
    <text evidence="3">The sequence shown here is derived from an EMBL/GenBank/DDBJ whole genome shotgun (WGS) entry which is preliminary data.</text>
</comment>
<organism evidence="3 4">
    <name type="scientific">Polyangium mundeleinium</name>
    <dbReference type="NCBI Taxonomy" id="2995306"/>
    <lineage>
        <taxon>Bacteria</taxon>
        <taxon>Pseudomonadati</taxon>
        <taxon>Myxococcota</taxon>
        <taxon>Polyangia</taxon>
        <taxon>Polyangiales</taxon>
        <taxon>Polyangiaceae</taxon>
        <taxon>Polyangium</taxon>
    </lineage>
</organism>
<proteinExistence type="predicted"/>
<dbReference type="RefSeq" id="WP_271918457.1">
    <property type="nucleotide sequence ID" value="NZ_JAQNDO010000001.1"/>
</dbReference>
<evidence type="ECO:0000256" key="2">
    <source>
        <dbReference type="SAM" id="SignalP"/>
    </source>
</evidence>
<evidence type="ECO:0000256" key="1">
    <source>
        <dbReference type="SAM" id="MobiDB-lite"/>
    </source>
</evidence>
<feature type="chain" id="PRO_5045407329" description="Exo-alpha-sialidase" evidence="2">
    <location>
        <begin position="31"/>
        <end position="412"/>
    </location>
</feature>
<accession>A0ABT5EMN6</accession>
<dbReference type="EMBL" id="JAQNDO010000001">
    <property type="protein sequence ID" value="MDC0743093.1"/>
    <property type="molecule type" value="Genomic_DNA"/>
</dbReference>
<keyword evidence="2" id="KW-0732">Signal</keyword>
<evidence type="ECO:0000313" key="4">
    <source>
        <dbReference type="Proteomes" id="UP001221411"/>
    </source>
</evidence>
<evidence type="ECO:0000313" key="3">
    <source>
        <dbReference type="EMBL" id="MDC0743093.1"/>
    </source>
</evidence>
<sequence>MLDSAAFVGKYGKAALAAAALVLVACGGEAAGGSGEGGSAGQGGAGGQGGGGPGGGGQGGQGGGVVDPDLVPIFVAQGMVGRTVISCDDGRTWVGNRSDDDTYPCFSSSEFDCDHRPGAGRGITYGNGYFVATFGWGEPGSIRRSKNGVDWETVLEGKTFAGIVYGSDLFLAGERPPQVADAFGGAWAPGGDVNSEVWNVRRTGFAPHDGGRFLLAFNSGNGNDLNVSKDKGATWARPTTLPAECAGDIQWAGGFAYGKGTIVVLGSTGVACRSLDGGDTWTASNIGGEVDARLLWTGDTFVTWGRDANYVSQRYTSPDGDTWTKTPIEVRKKNADGTTQTSPGPLVGAVARSDGGTYVAVNGNWGQWYDDQRFFRSTDGVTWDELPVGSFTGSHPIQFITHGVGERSAVCP</sequence>
<feature type="signal peptide" evidence="2">
    <location>
        <begin position="1"/>
        <end position="30"/>
    </location>
</feature>
<dbReference type="InterPro" id="IPR015943">
    <property type="entry name" value="WD40/YVTN_repeat-like_dom_sf"/>
</dbReference>
<feature type="region of interest" description="Disordered" evidence="1">
    <location>
        <begin position="35"/>
        <end position="63"/>
    </location>
</feature>
<reference evidence="3 4" key="1">
    <citation type="submission" date="2022-11" db="EMBL/GenBank/DDBJ databases">
        <title>Minimal conservation of predation-associated metabolite biosynthetic gene clusters underscores biosynthetic potential of Myxococcota including descriptions for ten novel species: Archangium lansinium sp. nov., Myxococcus landrumus sp. nov., Nannocystis bai.</title>
        <authorList>
            <person name="Ahearne A."/>
            <person name="Stevens C."/>
            <person name="Dowd S."/>
        </authorList>
    </citation>
    <scope>NUCLEOTIDE SEQUENCE [LARGE SCALE GENOMIC DNA]</scope>
    <source>
        <strain evidence="3 4">RJM3</strain>
    </source>
</reference>
<dbReference type="Proteomes" id="UP001221411">
    <property type="component" value="Unassembled WGS sequence"/>
</dbReference>
<name>A0ABT5EMN6_9BACT</name>
<dbReference type="Gene3D" id="2.130.10.10">
    <property type="entry name" value="YVTN repeat-like/Quinoprotein amine dehydrogenase"/>
    <property type="match status" value="1"/>
</dbReference>
<keyword evidence="4" id="KW-1185">Reference proteome</keyword>